<evidence type="ECO:0000313" key="3">
    <source>
        <dbReference type="Proteomes" id="UP001289659"/>
    </source>
</evidence>
<accession>A0AAI9D5N5</accession>
<organism evidence="2 3">
    <name type="scientific">Enterobacter hormaechei subsp. hoffmannii</name>
    <dbReference type="NCBI Taxonomy" id="1812934"/>
    <lineage>
        <taxon>Bacteria</taxon>
        <taxon>Pseudomonadati</taxon>
        <taxon>Pseudomonadota</taxon>
        <taxon>Gammaproteobacteria</taxon>
        <taxon>Enterobacterales</taxon>
        <taxon>Enterobacteriaceae</taxon>
        <taxon>Enterobacter</taxon>
        <taxon>Enterobacter cloacae complex</taxon>
    </lineage>
</organism>
<comment type="caution">
    <text evidence="2">The sequence shown here is derived from an EMBL/GenBank/DDBJ whole genome shotgun (WGS) entry which is preliminary data.</text>
</comment>
<dbReference type="EMBL" id="ABPNFY010000014">
    <property type="protein sequence ID" value="EMB2808887.1"/>
    <property type="molecule type" value="Genomic_DNA"/>
</dbReference>
<name>A0AAI9D5N5_9ENTR</name>
<gene>
    <name evidence="2" type="ORF">U8038_003836</name>
</gene>
<sequence>MKIGLKLNADSINVLALNMGKIAVDVDGIEIAEQIAAVNAQGLTLRIAEEPGDVIVETSSRLRLSRLVRSRQADR</sequence>
<dbReference type="GeneID" id="99707063"/>
<protein>
    <recommendedName>
        <fullName evidence="1">YeeW-like domain-containing protein</fullName>
    </recommendedName>
</protein>
<proteinExistence type="predicted"/>
<dbReference type="InterPro" id="IPR057653">
    <property type="entry name" value="YeeW-like_dom"/>
</dbReference>
<dbReference type="Proteomes" id="UP001289659">
    <property type="component" value="Unassembled WGS sequence"/>
</dbReference>
<reference evidence="2" key="1">
    <citation type="submission" date="2023-12" db="EMBL/GenBank/DDBJ databases">
        <authorList>
            <consortium name="Clinical and Environmental Microbiology Branch: Whole genome sequencing antimicrobial resistance pathogens in the healthcare setting"/>
        </authorList>
    </citation>
    <scope>NUCLEOTIDE SEQUENCE</scope>
    <source>
        <strain evidence="2">Clinical</strain>
    </source>
</reference>
<dbReference type="Pfam" id="PF25638">
    <property type="entry name" value="DUF5983_N"/>
    <property type="match status" value="1"/>
</dbReference>
<evidence type="ECO:0000259" key="1">
    <source>
        <dbReference type="Pfam" id="PF25638"/>
    </source>
</evidence>
<evidence type="ECO:0000313" key="2">
    <source>
        <dbReference type="EMBL" id="EMB2808887.1"/>
    </source>
</evidence>
<dbReference type="AlphaFoldDB" id="A0AAI9D5N5"/>
<dbReference type="RefSeq" id="WP_022649089.1">
    <property type="nucleotide sequence ID" value="NZ_AP019817.1"/>
</dbReference>
<feature type="domain" description="YeeW-like" evidence="1">
    <location>
        <begin position="5"/>
        <end position="59"/>
    </location>
</feature>